<dbReference type="EMBL" id="CAJVQB010003060">
    <property type="protein sequence ID" value="CAG8596142.1"/>
    <property type="molecule type" value="Genomic_DNA"/>
</dbReference>
<sequence length="114" mass="13311">MSEEIRYSSYFVNSGLLVHSYDVNILAKSYHCDNELMGPDVMCLVVKLECHKNNIRDQRIIKKISKYIWENYATINVRARFNDLADQINRIRIHMPDMDHTLLSTTIFNGIAFG</sequence>
<proteinExistence type="predicted"/>
<name>A0ABN7UIP5_GIGMA</name>
<organism evidence="1 2">
    <name type="scientific">Gigaspora margarita</name>
    <dbReference type="NCBI Taxonomy" id="4874"/>
    <lineage>
        <taxon>Eukaryota</taxon>
        <taxon>Fungi</taxon>
        <taxon>Fungi incertae sedis</taxon>
        <taxon>Mucoromycota</taxon>
        <taxon>Glomeromycotina</taxon>
        <taxon>Glomeromycetes</taxon>
        <taxon>Diversisporales</taxon>
        <taxon>Gigasporaceae</taxon>
        <taxon>Gigaspora</taxon>
    </lineage>
</organism>
<evidence type="ECO:0000313" key="1">
    <source>
        <dbReference type="EMBL" id="CAG8596142.1"/>
    </source>
</evidence>
<accession>A0ABN7UIP5</accession>
<evidence type="ECO:0000313" key="2">
    <source>
        <dbReference type="Proteomes" id="UP000789901"/>
    </source>
</evidence>
<comment type="caution">
    <text evidence="1">The sequence shown here is derived from an EMBL/GenBank/DDBJ whole genome shotgun (WGS) entry which is preliminary data.</text>
</comment>
<gene>
    <name evidence="1" type="ORF">GMARGA_LOCUS6648</name>
</gene>
<reference evidence="1 2" key="1">
    <citation type="submission" date="2021-06" db="EMBL/GenBank/DDBJ databases">
        <authorList>
            <person name="Kallberg Y."/>
            <person name="Tangrot J."/>
            <person name="Rosling A."/>
        </authorList>
    </citation>
    <scope>NUCLEOTIDE SEQUENCE [LARGE SCALE GENOMIC DNA]</scope>
    <source>
        <strain evidence="1 2">120-4 pot B 10/14</strain>
    </source>
</reference>
<dbReference type="Proteomes" id="UP000789901">
    <property type="component" value="Unassembled WGS sequence"/>
</dbReference>
<keyword evidence="2" id="KW-1185">Reference proteome</keyword>
<protein>
    <submittedName>
        <fullName evidence="1">1511_t:CDS:1</fullName>
    </submittedName>
</protein>